<dbReference type="EMBL" id="JAPUFD010000008">
    <property type="protein sequence ID" value="MDI1488750.1"/>
    <property type="molecule type" value="Genomic_DNA"/>
</dbReference>
<gene>
    <name evidence="2" type="ORF">OHK93_008026</name>
</gene>
<keyword evidence="3" id="KW-1185">Reference proteome</keyword>
<dbReference type="Proteomes" id="UP001161017">
    <property type="component" value="Unassembled WGS sequence"/>
</dbReference>
<organism evidence="2 3">
    <name type="scientific">Ramalina farinacea</name>
    <dbReference type="NCBI Taxonomy" id="258253"/>
    <lineage>
        <taxon>Eukaryota</taxon>
        <taxon>Fungi</taxon>
        <taxon>Dikarya</taxon>
        <taxon>Ascomycota</taxon>
        <taxon>Pezizomycotina</taxon>
        <taxon>Lecanoromycetes</taxon>
        <taxon>OSLEUM clade</taxon>
        <taxon>Lecanoromycetidae</taxon>
        <taxon>Lecanorales</taxon>
        <taxon>Lecanorineae</taxon>
        <taxon>Ramalinaceae</taxon>
        <taxon>Ramalina</taxon>
    </lineage>
</organism>
<accession>A0AA43QQY9</accession>
<protein>
    <submittedName>
        <fullName evidence="2">Uncharacterized protein</fullName>
    </submittedName>
</protein>
<evidence type="ECO:0000256" key="1">
    <source>
        <dbReference type="SAM" id="MobiDB-lite"/>
    </source>
</evidence>
<feature type="compositionally biased region" description="Basic and acidic residues" evidence="1">
    <location>
        <begin position="453"/>
        <end position="475"/>
    </location>
</feature>
<proteinExistence type="predicted"/>
<dbReference type="AlphaFoldDB" id="A0AA43QQY9"/>
<comment type="caution">
    <text evidence="2">The sequence shown here is derived from an EMBL/GenBank/DDBJ whole genome shotgun (WGS) entry which is preliminary data.</text>
</comment>
<name>A0AA43QQY9_9LECA</name>
<sequence length="526" mass="58998">MNKYQTYTFSRLMFGRSDGPWHTQLLQLVNLLRPAVIRRKKSYRKYLKHRERSPEIQLPIDLSNLDLGLDRKQQTDFAQTWFAGRNPEEPIGADQERLFKSHLALAYPACAVEDREAQMQNVSKPPSKVDGMGLPQDLCFPGEEPLGKLDLSGLPFFLPSSGQEWPPGASRRDGAGNPHPRPSSNQHNQTNKAPVTVLRAHKSVAQNLVNAGRTTAPVPPTTADAQSSQNGPPEEHAQTLQENLLPRTTPAEKANSHVHKTTEEPRVRDFGKNTAPIPPIRPASHALATGLSDTQASYIYDRLREQTPDQPPDPLTPIADSISAQEFDQQPPAPFTSEQLADYIIKGHTDPTYRLNIPREKLLEDRARITPKPSPYGGNYLGPEFGTSIDSSINQYYIGRMTPGPGYPPNENTQIGFRPDADAWRWLLRYQGAPLSRQDEEWIRETKRREQEKAVMMREKQQQMVNREDRNEARAAAEGSSRMAQEEKDDVVGGIMKPEAGQGAGMGWGQTRPKVMKRVSFKEELG</sequence>
<feature type="region of interest" description="Disordered" evidence="1">
    <location>
        <begin position="211"/>
        <end position="284"/>
    </location>
</feature>
<feature type="compositionally biased region" description="Basic and acidic residues" evidence="1">
    <location>
        <begin position="260"/>
        <end position="271"/>
    </location>
</feature>
<feature type="region of interest" description="Disordered" evidence="1">
    <location>
        <begin position="158"/>
        <end position="190"/>
    </location>
</feature>
<evidence type="ECO:0000313" key="2">
    <source>
        <dbReference type="EMBL" id="MDI1488750.1"/>
    </source>
</evidence>
<reference evidence="2" key="1">
    <citation type="journal article" date="2023" name="Genome Biol. Evol.">
        <title>First Whole Genome Sequence and Flow Cytometry Genome Size Data for the Lichen-Forming Fungus Ramalina farinacea (Ascomycota).</title>
        <authorList>
            <person name="Llewellyn T."/>
            <person name="Mian S."/>
            <person name="Hill R."/>
            <person name="Leitch I.J."/>
            <person name="Gaya E."/>
        </authorList>
    </citation>
    <scope>NUCLEOTIDE SEQUENCE</scope>
    <source>
        <strain evidence="2">LIQ254RAFAR</strain>
    </source>
</reference>
<evidence type="ECO:0000313" key="3">
    <source>
        <dbReference type="Proteomes" id="UP001161017"/>
    </source>
</evidence>
<feature type="region of interest" description="Disordered" evidence="1">
    <location>
        <begin position="453"/>
        <end position="514"/>
    </location>
</feature>